<feature type="region of interest" description="Disordered" evidence="1">
    <location>
        <begin position="232"/>
        <end position="316"/>
    </location>
</feature>
<sequence>MTSIFSAGQSISSIGKSMTAIARVEEHLATFMKKVIYFEKFFQRMGPNLPTCTLPSIDNFFVHSLTDRCLYCNRSGVMDTATLLFQRCYEYRDEIRDELESSVAYVADAGRWVVGMGDWNSKMEKRLNQISELVLLANTLLTEYAVTGQVGAEGCREDLDAYLQILSTTVTLKNAPVNGKGTSTAGSDGRPPVHVVRAQSTTAAEFSSEMSALGTEITGAFSEMFGSKEFARSTSSGTIGQTSRAQASARAEADNDAMNPFTDSYRRPVDPYAKGVSSAGASASSSVQSLPNGTSGGGAVPEYPLSDGDTPEGPLSPVSMGEYECLEIDSIPKYAAFKSSAQLARLQYTGNNSLAASMTSDGGRSVYSESSAEYNELFPLPSSTQAVSKSLSSLDTTTSVKKKPPVKPIMDMNYSYDFQCEAAHNPFLSPNTPGPMSPPEVPARVELQNLSSPAQQSRRSSSGHGPSSSSPALTPPPTIARADTNIQSTPDLSISTAATSAMRSAVREPVLQTVAPPPTLHEAIDFNQAQPQAHAVPISGQIASTQTWRDNSVQSHGVSEKDAAAQDYRDSDNEYDLFGASKS</sequence>
<feature type="compositionally biased region" description="Basic and acidic residues" evidence="1">
    <location>
        <begin position="558"/>
        <end position="572"/>
    </location>
</feature>
<evidence type="ECO:0000256" key="1">
    <source>
        <dbReference type="SAM" id="MobiDB-lite"/>
    </source>
</evidence>
<organism evidence="2 3">
    <name type="scientific">Phytophthora nicotianae</name>
    <name type="common">Potato buckeye rot agent</name>
    <name type="synonym">Phytophthora parasitica</name>
    <dbReference type="NCBI Taxonomy" id="4792"/>
    <lineage>
        <taxon>Eukaryota</taxon>
        <taxon>Sar</taxon>
        <taxon>Stramenopiles</taxon>
        <taxon>Oomycota</taxon>
        <taxon>Peronosporomycetes</taxon>
        <taxon>Peronosporales</taxon>
        <taxon>Peronosporaceae</taxon>
        <taxon>Phytophthora</taxon>
    </lineage>
</organism>
<dbReference type="EMBL" id="LNFO01000198">
    <property type="protein sequence ID" value="KUG01820.1"/>
    <property type="molecule type" value="Genomic_DNA"/>
</dbReference>
<reference evidence="2 3" key="1">
    <citation type="submission" date="2015-11" db="EMBL/GenBank/DDBJ databases">
        <title>Genomes and virulence difference between two physiological races of Phytophthora nicotianae.</title>
        <authorList>
            <person name="Liu H."/>
            <person name="Ma X."/>
            <person name="Yu H."/>
            <person name="Fang D."/>
            <person name="Li Y."/>
            <person name="Wang X."/>
            <person name="Wang W."/>
            <person name="Dong Y."/>
            <person name="Xiao B."/>
        </authorList>
    </citation>
    <scope>NUCLEOTIDE SEQUENCE [LARGE SCALE GENOMIC DNA]</scope>
    <source>
        <strain evidence="3">race 0</strain>
    </source>
</reference>
<feature type="compositionally biased region" description="Low complexity" evidence="1">
    <location>
        <begin position="451"/>
        <end position="472"/>
    </location>
</feature>
<evidence type="ECO:0000313" key="2">
    <source>
        <dbReference type="EMBL" id="KUG01820.1"/>
    </source>
</evidence>
<dbReference type="Proteomes" id="UP000052943">
    <property type="component" value="Unassembled WGS sequence"/>
</dbReference>
<feature type="compositionally biased region" description="Polar residues" evidence="1">
    <location>
        <begin position="541"/>
        <end position="557"/>
    </location>
</feature>
<dbReference type="AlphaFoldDB" id="A0A0W8DZL9"/>
<dbReference type="OrthoDB" id="166629at2759"/>
<feature type="region of interest" description="Disordered" evidence="1">
    <location>
        <begin position="538"/>
        <end position="583"/>
    </location>
</feature>
<feature type="region of interest" description="Disordered" evidence="1">
    <location>
        <begin position="450"/>
        <end position="490"/>
    </location>
</feature>
<feature type="compositionally biased region" description="Low complexity" evidence="1">
    <location>
        <begin position="275"/>
        <end position="287"/>
    </location>
</feature>
<proteinExistence type="predicted"/>
<accession>A0A0W8DZL9</accession>
<gene>
    <name evidence="2" type="ORF">AM587_10015024</name>
</gene>
<feature type="compositionally biased region" description="Polar residues" evidence="1">
    <location>
        <begin position="232"/>
        <end position="246"/>
    </location>
</feature>
<name>A0A0W8DZL9_PHYNI</name>
<protein>
    <submittedName>
        <fullName evidence="2">Uncharacterized protein</fullName>
    </submittedName>
</protein>
<comment type="caution">
    <text evidence="2">The sequence shown here is derived from an EMBL/GenBank/DDBJ whole genome shotgun (WGS) entry which is preliminary data.</text>
</comment>
<evidence type="ECO:0000313" key="3">
    <source>
        <dbReference type="Proteomes" id="UP000052943"/>
    </source>
</evidence>